<keyword evidence="4" id="KW-1185">Reference proteome</keyword>
<feature type="domain" description="KANSL3 helical" evidence="2">
    <location>
        <begin position="1091"/>
        <end position="1236"/>
    </location>
</feature>
<feature type="compositionally biased region" description="Low complexity" evidence="1">
    <location>
        <begin position="1819"/>
        <end position="1829"/>
    </location>
</feature>
<feature type="compositionally biased region" description="Acidic residues" evidence="1">
    <location>
        <begin position="107"/>
        <end position="118"/>
    </location>
</feature>
<dbReference type="PANTHER" id="PTHR13136:SF16">
    <property type="entry name" value="KAT8 REGULATORY NSL COMPLEX SUBUNIT 3"/>
    <property type="match status" value="1"/>
</dbReference>
<feature type="compositionally biased region" description="Pro residues" evidence="1">
    <location>
        <begin position="903"/>
        <end position="920"/>
    </location>
</feature>
<dbReference type="EMBL" id="BTSX01000001">
    <property type="protein sequence ID" value="GMS79671.1"/>
    <property type="molecule type" value="Genomic_DNA"/>
</dbReference>
<dbReference type="Pfam" id="PF23154">
    <property type="entry name" value="KANSL3_1st"/>
    <property type="match status" value="1"/>
</dbReference>
<proteinExistence type="predicted"/>
<sequence>MSLPPPPISKTVFTTARGRRKSVAVREMKRDEETEEGREDLTRMNSVKIELDDFPLSDQPSTSAAAAAADRSISRKRGRQSLAVKSKPEEPMAKRKANRRSAHPGPESEEKEELEEEPEKITPTVKHRNRRTASQILMADVRDEEKIEDKAEDGLMTTRRRSFRGPVEDAADATAAAAADSSRENKPQGGNASRTRSKTAKKHKGTSDDRPELVAPPVLSLESYNDVDDDEREAIDDEIGEEKKAMRQLGGKDSNQLLKKPSISFLDTSASSSMLMDESTAEMSGYGEEASMAFEMELDDEADEREEKEEEEQASTSAASAAVPVKRGRGRPRRDGLPPIPRQHLKKKEMEVEPMMRDRRSNVLSQKFVEYMTDETTKIARRASAGAGMAITPRTLAAAGVSVDLPSPRRRPPTPPPPEVKAPTGSALSIMRSIKGKKLPSIRSPSPTAPTRRSYLKPLTAAAATLKDAPPIDAAPAADKKKESPAPGPSRKLATVHAPPQSDEGLEEDKEEEEEEGEKAPASPVWITMDNIRGRSVKKMVRPIEQDPVTGKLTLKESPEPTEEAKKKGEGAKEEDEDGGEGEGGVEDGEEKEEEENSKAEDEPPASPANEEEPGEIGDVLARWNESRKAIDQKRLEAGLPVLPPTSSTGDELSAAPLAPRPSRRSVNAPARFGDYDLNYGDVRKRSATVTTPSTALPLSPGLSEASKKRRKKEETAATPTTSKETPIGGGEEEMKPSGSRKRSRVKKDKKRPRIVLKLKLPGSSAASAAATPIATPAAGEEEEPMEDDLFGEGEEEEGKGVSSSITAATTPYVKKRDRKSRVRPKAFVARWKRQPMPHLGHIELDGKQVESVTLTCAAAIDSILFQVCGDGVLKSTLTMKEQSSEHSRLSVAKRRALGIIGVPPPPGVPRPKPAPLPIPPREERTKRIRHAPQSKEYDNLIVPGAVEQVNNTSFQALAGLERKPPVERRKESRQDVALKKASLVIVDPSYAREVEVPVEKPKKEKKREREREEVVNKNAISYDELLRQKTQCMERLPGRVLGDRSDFFYREIFTDNLGEDVVDENSPDIDVIGFGEPPKDDMKSFVAFGVQATDAATKLIEVLPRPPPYTDEDDDLEEEKEWMDEDMKKALSHHSSSRRELVEQVLRMINSQRTTDLTVQGTKGAQDVLYNSYVANAYRLRELLPVFSEFRLGESSWLHRSLIRLLPSHLLSVYIDILRFLRSIDSKLAALLSKSLTERGVDKEWDELFEKDATTEDDRTEAILTTDNEKTEPMLNGSVPATAATSSQTVAAADAASDDVTAALEAILKALEKAELDAAAAAESAPSPGSNEGGLVIDEGPQEEEETASPGVDGVAADAAAVVGDVTLVEDVIVEESVEKKKPNVQSVCSILAEVADKKVREGNADKIHNSINPHLLGDVIPILIAPVFDIEETPEDFVMKNKPYEYIYRLIRYATPSPSDHKTIRPRIPAGEMSVAEAMDAAVDFVVAAVKAAVKNKGNKRVVLFGWGLSCYINLRVAQLLHGISAIINFAFPLSTIDGWRGTPDDDINLTYCPTLFVMGSEAEDFDPYELLLLRQNMIQSPGVLILGSADSQLNISSLRLNREGITQKIVARMILEQVINFINMPANQLERAKLVPLQLNNVYFVEPLAVKACTGPEAQQALVAGGGRRTMPHTPIDGGGMTAAQSLARRQQQQMENNKRKRSRMMVDEQTTAMGRLTSSIASSAAPITKRSRTDDLPTSSYGGRIGPDYRFSMPIPSPLASPALNSPGFRNRPAILSHNHHYNYHNPALPSPIASGSSAAAAASSSGLLLQTATTRPATAAAAAPSPRGPLDPASISLS</sequence>
<feature type="region of interest" description="Disordered" evidence="1">
    <location>
        <begin position="1"/>
        <end position="256"/>
    </location>
</feature>
<feature type="region of interest" description="Disordered" evidence="1">
    <location>
        <begin position="1819"/>
        <end position="1843"/>
    </location>
</feature>
<feature type="compositionally biased region" description="Basic and acidic residues" evidence="1">
    <location>
        <begin position="140"/>
        <end position="153"/>
    </location>
</feature>
<feature type="compositionally biased region" description="Basic residues" evidence="1">
    <location>
        <begin position="739"/>
        <end position="757"/>
    </location>
</feature>
<dbReference type="Proteomes" id="UP001432027">
    <property type="component" value="Unassembled WGS sequence"/>
</dbReference>
<feature type="compositionally biased region" description="Basic and acidic residues" evidence="1">
    <location>
        <begin position="554"/>
        <end position="572"/>
    </location>
</feature>
<feature type="compositionally biased region" description="Acidic residues" evidence="1">
    <location>
        <begin position="298"/>
        <end position="313"/>
    </location>
</feature>
<feature type="region of interest" description="Disordered" evidence="1">
    <location>
        <begin position="400"/>
        <end position="820"/>
    </location>
</feature>
<feature type="compositionally biased region" description="Basic and acidic residues" evidence="1">
    <location>
        <begin position="348"/>
        <end position="358"/>
    </location>
</feature>
<accession>A0AAV5SJ43</accession>
<feature type="region of interest" description="Disordered" evidence="1">
    <location>
        <begin position="1320"/>
        <end position="1352"/>
    </location>
</feature>
<protein>
    <recommendedName>
        <fullName evidence="2">KANSL3 helical domain-containing protein</fullName>
    </recommendedName>
</protein>
<feature type="compositionally biased region" description="Basic residues" evidence="1">
    <location>
        <begin position="195"/>
        <end position="204"/>
    </location>
</feature>
<dbReference type="PANTHER" id="PTHR13136">
    <property type="entry name" value="TESTIS DEVELOPMENT PROTEIN PRTD"/>
    <property type="match status" value="1"/>
</dbReference>
<feature type="compositionally biased region" description="Acidic residues" evidence="1">
    <location>
        <begin position="504"/>
        <end position="517"/>
    </location>
</feature>
<gene>
    <name evidence="3" type="ORF">PENTCL1PPCAC_1846</name>
</gene>
<feature type="region of interest" description="Disordered" evidence="1">
    <location>
        <begin position="298"/>
        <end position="358"/>
    </location>
</feature>
<dbReference type="SUPFAM" id="SSF53474">
    <property type="entry name" value="alpha/beta-Hydrolases"/>
    <property type="match status" value="1"/>
</dbReference>
<dbReference type="GO" id="GO:0044545">
    <property type="term" value="C:NSL complex"/>
    <property type="evidence" value="ECO:0007669"/>
    <property type="project" value="TreeGrafter"/>
</dbReference>
<feature type="compositionally biased region" description="Low complexity" evidence="1">
    <location>
        <begin position="456"/>
        <end position="477"/>
    </location>
</feature>
<feature type="compositionally biased region" description="Acidic residues" evidence="1">
    <location>
        <begin position="780"/>
        <end position="798"/>
    </location>
</feature>
<feature type="compositionally biased region" description="Acidic residues" evidence="1">
    <location>
        <begin position="225"/>
        <end position="240"/>
    </location>
</feature>
<feature type="region of interest" description="Disordered" evidence="1">
    <location>
        <begin position="901"/>
        <end position="921"/>
    </location>
</feature>
<dbReference type="GO" id="GO:0045944">
    <property type="term" value="P:positive regulation of transcription by RNA polymerase II"/>
    <property type="evidence" value="ECO:0007669"/>
    <property type="project" value="TreeGrafter"/>
</dbReference>
<dbReference type="InterPro" id="IPR026555">
    <property type="entry name" value="NSL3/Tex30"/>
</dbReference>
<evidence type="ECO:0000313" key="3">
    <source>
        <dbReference type="EMBL" id="GMS79671.1"/>
    </source>
</evidence>
<evidence type="ECO:0000313" key="4">
    <source>
        <dbReference type="Proteomes" id="UP001432027"/>
    </source>
</evidence>
<dbReference type="InterPro" id="IPR056519">
    <property type="entry name" value="KANSL3_1st"/>
</dbReference>
<organism evidence="3 4">
    <name type="scientific">Pristionchus entomophagus</name>
    <dbReference type="NCBI Taxonomy" id="358040"/>
    <lineage>
        <taxon>Eukaryota</taxon>
        <taxon>Metazoa</taxon>
        <taxon>Ecdysozoa</taxon>
        <taxon>Nematoda</taxon>
        <taxon>Chromadorea</taxon>
        <taxon>Rhabditida</taxon>
        <taxon>Rhabditina</taxon>
        <taxon>Diplogasteromorpha</taxon>
        <taxon>Diplogasteroidea</taxon>
        <taxon>Neodiplogasteridae</taxon>
        <taxon>Pristionchus</taxon>
    </lineage>
</organism>
<evidence type="ECO:0000256" key="1">
    <source>
        <dbReference type="SAM" id="MobiDB-lite"/>
    </source>
</evidence>
<name>A0AAV5SJ43_9BILA</name>
<evidence type="ECO:0000259" key="2">
    <source>
        <dbReference type="Pfam" id="PF23154"/>
    </source>
</evidence>
<dbReference type="InterPro" id="IPR029058">
    <property type="entry name" value="AB_hydrolase_fold"/>
</dbReference>
<feature type="compositionally biased region" description="Basic and acidic residues" evidence="1">
    <location>
        <begin position="625"/>
        <end position="637"/>
    </location>
</feature>
<feature type="compositionally biased region" description="Polar residues" evidence="1">
    <location>
        <begin position="688"/>
        <end position="697"/>
    </location>
</feature>
<feature type="compositionally biased region" description="Low complexity" evidence="1">
    <location>
        <begin position="762"/>
        <end position="779"/>
    </location>
</feature>
<feature type="compositionally biased region" description="Acidic residues" evidence="1">
    <location>
        <begin position="573"/>
        <end position="596"/>
    </location>
</feature>
<comment type="caution">
    <text evidence="3">The sequence shown here is derived from an EMBL/GenBank/DDBJ whole genome shotgun (WGS) entry which is preliminary data.</text>
</comment>
<reference evidence="3" key="1">
    <citation type="submission" date="2023-10" db="EMBL/GenBank/DDBJ databases">
        <title>Genome assembly of Pristionchus species.</title>
        <authorList>
            <person name="Yoshida K."/>
            <person name="Sommer R.J."/>
        </authorList>
    </citation>
    <scope>NUCLEOTIDE SEQUENCE</scope>
    <source>
        <strain evidence="3">RS0144</strain>
    </source>
</reference>